<dbReference type="GO" id="GO:0051920">
    <property type="term" value="F:peroxiredoxin activity"/>
    <property type="evidence" value="ECO:0007669"/>
    <property type="project" value="InterPro"/>
</dbReference>
<gene>
    <name evidence="2" type="ORF">GGD89_000697</name>
</gene>
<dbReference type="Pfam" id="PF02627">
    <property type="entry name" value="CMD"/>
    <property type="match status" value="1"/>
</dbReference>
<reference evidence="2 3" key="1">
    <citation type="submission" date="2020-08" db="EMBL/GenBank/DDBJ databases">
        <title>Genome sequencing of Purple Non-Sulfur Bacteria from various extreme environments.</title>
        <authorList>
            <person name="Mayer M."/>
        </authorList>
    </citation>
    <scope>NUCLEOTIDE SEQUENCE [LARGE SCALE GENOMIC DNA]</scope>
    <source>
        <strain evidence="2 3">JA131</strain>
    </source>
</reference>
<dbReference type="InterPro" id="IPR029032">
    <property type="entry name" value="AhpD-like"/>
</dbReference>
<feature type="domain" description="Carboxymuconolactone decarboxylase-like" evidence="1">
    <location>
        <begin position="41"/>
        <end position="105"/>
    </location>
</feature>
<sequence>MTAFPKHTLETAPDEVRPLLETSRKMFGRIPGLHATMAESPALLRGYQELFSLAAHTRFSTTERHVAWLALNYENGCTYCMAAHTGLAKKDRVDDAIIQALRDGRPLADAKLEALRRLAVRLVRDRGWVDEDGLRPFLDAGYTRGHVLDLVLLVGAKTLSNYTNHLAETPVDDAVKPFAWTPPDRRQAAE</sequence>
<keyword evidence="3" id="KW-1185">Reference proteome</keyword>
<dbReference type="Gene3D" id="1.20.1290.10">
    <property type="entry name" value="AhpD-like"/>
    <property type="match status" value="1"/>
</dbReference>
<accession>A0A7W6W944</accession>
<dbReference type="AlphaFoldDB" id="A0A7W6W944"/>
<dbReference type="SUPFAM" id="SSF69118">
    <property type="entry name" value="AhpD-like"/>
    <property type="match status" value="1"/>
</dbReference>
<dbReference type="InterPro" id="IPR003779">
    <property type="entry name" value="CMD-like"/>
</dbReference>
<dbReference type="PANTHER" id="PTHR35446">
    <property type="entry name" value="SI:CH211-175M2.5"/>
    <property type="match status" value="1"/>
</dbReference>
<proteinExistence type="predicted"/>
<name>A0A7W6W944_9PROT</name>
<dbReference type="EMBL" id="JACIGK010000003">
    <property type="protein sequence ID" value="MBB4265086.1"/>
    <property type="molecule type" value="Genomic_DNA"/>
</dbReference>
<dbReference type="Proteomes" id="UP000554286">
    <property type="component" value="Unassembled WGS sequence"/>
</dbReference>
<dbReference type="RefSeq" id="WP_184042695.1">
    <property type="nucleotide sequence ID" value="NZ_JACIGK010000003.1"/>
</dbReference>
<evidence type="ECO:0000259" key="1">
    <source>
        <dbReference type="Pfam" id="PF02627"/>
    </source>
</evidence>
<dbReference type="PANTHER" id="PTHR35446:SF3">
    <property type="entry name" value="CMD DOMAIN-CONTAINING PROTEIN"/>
    <property type="match status" value="1"/>
</dbReference>
<keyword evidence="2" id="KW-0560">Oxidoreductase</keyword>
<protein>
    <submittedName>
        <fullName evidence="2">AhpD family alkylhydroperoxidase</fullName>
    </submittedName>
</protein>
<comment type="caution">
    <text evidence="2">The sequence shown here is derived from an EMBL/GenBank/DDBJ whole genome shotgun (WGS) entry which is preliminary data.</text>
</comment>
<organism evidence="2 3">
    <name type="scientific">Roseospira visakhapatnamensis</name>
    <dbReference type="NCBI Taxonomy" id="390880"/>
    <lineage>
        <taxon>Bacteria</taxon>
        <taxon>Pseudomonadati</taxon>
        <taxon>Pseudomonadota</taxon>
        <taxon>Alphaproteobacteria</taxon>
        <taxon>Rhodospirillales</taxon>
        <taxon>Rhodospirillaceae</taxon>
        <taxon>Roseospira</taxon>
    </lineage>
</organism>
<evidence type="ECO:0000313" key="3">
    <source>
        <dbReference type="Proteomes" id="UP000554286"/>
    </source>
</evidence>
<evidence type="ECO:0000313" key="2">
    <source>
        <dbReference type="EMBL" id="MBB4265086.1"/>
    </source>
</evidence>
<keyword evidence="2" id="KW-0575">Peroxidase</keyword>